<proteinExistence type="inferred from homology"/>
<accession>A0A0A5GJM8</accession>
<dbReference type="GO" id="GO:0046872">
    <property type="term" value="F:metal ion binding"/>
    <property type="evidence" value="ECO:0007669"/>
    <property type="project" value="UniProtKB-KW"/>
</dbReference>
<comment type="caution">
    <text evidence="4">The sequence shown here is derived from an EMBL/GenBank/DDBJ whole genome shotgun (WGS) entry which is preliminary data.</text>
</comment>
<dbReference type="SUPFAM" id="SSF56300">
    <property type="entry name" value="Metallo-dependent phosphatases"/>
    <property type="match status" value="1"/>
</dbReference>
<gene>
    <name evidence="4" type="ORF">N781_10390</name>
</gene>
<evidence type="ECO:0000313" key="4">
    <source>
        <dbReference type="EMBL" id="KGX93451.1"/>
    </source>
</evidence>
<comment type="similarity">
    <text evidence="1 2">Belongs to the metallophosphoesterase superfamily. YfcE family.</text>
</comment>
<evidence type="ECO:0000259" key="3">
    <source>
        <dbReference type="Pfam" id="PF12850"/>
    </source>
</evidence>
<dbReference type="NCBIfam" id="TIGR00040">
    <property type="entry name" value="yfcE"/>
    <property type="match status" value="1"/>
</dbReference>
<dbReference type="PANTHER" id="PTHR11124">
    <property type="entry name" value="VACUOLAR SORTING PROTEIN VPS29"/>
    <property type="match status" value="1"/>
</dbReference>
<dbReference type="AlphaFoldDB" id="A0A0A5GJM8"/>
<dbReference type="OrthoDB" id="9800565at2"/>
<reference evidence="4 5" key="1">
    <citation type="submission" date="2013-08" db="EMBL/GenBank/DDBJ databases">
        <authorList>
            <person name="Huang J."/>
            <person name="Wang G."/>
        </authorList>
    </citation>
    <scope>NUCLEOTIDE SEQUENCE [LARGE SCALE GENOMIC DNA]</scope>
    <source>
        <strain evidence="4 5">JSM 076056</strain>
    </source>
</reference>
<evidence type="ECO:0000256" key="2">
    <source>
        <dbReference type="RuleBase" id="RU362039"/>
    </source>
</evidence>
<organism evidence="4 5">
    <name type="scientific">Pontibacillus halophilus JSM 076056 = DSM 19796</name>
    <dbReference type="NCBI Taxonomy" id="1385510"/>
    <lineage>
        <taxon>Bacteria</taxon>
        <taxon>Bacillati</taxon>
        <taxon>Bacillota</taxon>
        <taxon>Bacilli</taxon>
        <taxon>Bacillales</taxon>
        <taxon>Bacillaceae</taxon>
        <taxon>Pontibacillus</taxon>
    </lineage>
</organism>
<evidence type="ECO:0000256" key="1">
    <source>
        <dbReference type="ARBA" id="ARBA00008950"/>
    </source>
</evidence>
<dbReference type="Gene3D" id="3.60.21.10">
    <property type="match status" value="1"/>
</dbReference>
<dbReference type="GO" id="GO:0016787">
    <property type="term" value="F:hydrolase activity"/>
    <property type="evidence" value="ECO:0007669"/>
    <property type="project" value="UniProtKB-UniRule"/>
</dbReference>
<evidence type="ECO:0000313" key="5">
    <source>
        <dbReference type="Proteomes" id="UP000030528"/>
    </source>
</evidence>
<feature type="domain" description="Calcineurin-like phosphoesterase" evidence="3">
    <location>
        <begin position="3"/>
        <end position="145"/>
    </location>
</feature>
<name>A0A0A5GJM8_9BACI</name>
<dbReference type="STRING" id="1385510.GCA_000425205_00988"/>
<dbReference type="InterPro" id="IPR041802">
    <property type="entry name" value="MPP_YfcE"/>
</dbReference>
<dbReference type="InterPro" id="IPR029052">
    <property type="entry name" value="Metallo-depent_PP-like"/>
</dbReference>
<dbReference type="EMBL" id="AVPE01000002">
    <property type="protein sequence ID" value="KGX93451.1"/>
    <property type="molecule type" value="Genomic_DNA"/>
</dbReference>
<dbReference type="CDD" id="cd00841">
    <property type="entry name" value="MPP_YfcE"/>
    <property type="match status" value="1"/>
</dbReference>
<protein>
    <recommendedName>
        <fullName evidence="2">Phosphoesterase</fullName>
        <ecNumber evidence="2">3.1.4.-</ecNumber>
    </recommendedName>
</protein>
<sequence length="173" mass="19419">MPKVLIVSDSHGLEEEVGVIRDRHKHEVDAIIHCGDSELPFDSVHMEMYAAVRGNCDMDDRYPDEETFSINDLSFFATHGHLFQVKSSLMPLSYRAEELGANVICFGHSHMAGAEMVNGKLFINPGSVRLPRGITEKTYAILQWEGQKAAVHFYSSEGNPLPNMTYETNFQAE</sequence>
<keyword evidence="5" id="KW-1185">Reference proteome</keyword>
<dbReference type="EC" id="3.1.4.-" evidence="2"/>
<keyword evidence="2" id="KW-0479">Metal-binding</keyword>
<dbReference type="eggNOG" id="COG0622">
    <property type="taxonomic scope" value="Bacteria"/>
</dbReference>
<dbReference type="InterPro" id="IPR024654">
    <property type="entry name" value="Calcineurin-like_PHP_lpxH"/>
</dbReference>
<dbReference type="RefSeq" id="WP_026802018.1">
    <property type="nucleotide sequence ID" value="NZ_AVPE01000002.1"/>
</dbReference>
<dbReference type="Proteomes" id="UP000030528">
    <property type="component" value="Unassembled WGS sequence"/>
</dbReference>
<dbReference type="Pfam" id="PF12850">
    <property type="entry name" value="Metallophos_2"/>
    <property type="match status" value="1"/>
</dbReference>
<dbReference type="InterPro" id="IPR000979">
    <property type="entry name" value="Phosphodiesterase_MJ0936/Vps29"/>
</dbReference>
<comment type="cofactor">
    <cofactor evidence="2">
        <name>a divalent metal cation</name>
        <dbReference type="ChEBI" id="CHEBI:60240"/>
    </cofactor>
</comment>